<dbReference type="InterPro" id="IPR003781">
    <property type="entry name" value="CoA-bd"/>
</dbReference>
<dbReference type="AlphaFoldDB" id="A0A7T2YYD5"/>
<feature type="domain" description="CoA-binding" evidence="4">
    <location>
        <begin position="27"/>
        <end position="122"/>
    </location>
</feature>
<proteinExistence type="predicted"/>
<dbReference type="SUPFAM" id="SSF56059">
    <property type="entry name" value="Glutathione synthetase ATP-binding domain-like"/>
    <property type="match status" value="1"/>
</dbReference>
<dbReference type="Gene3D" id="3.30.1490.20">
    <property type="entry name" value="ATP-grasp fold, A domain"/>
    <property type="match status" value="1"/>
</dbReference>
<dbReference type="InterPro" id="IPR016102">
    <property type="entry name" value="Succinyl-CoA_synth-like"/>
</dbReference>
<protein>
    <submittedName>
        <fullName evidence="5">Acetate--CoA ligase family protein</fullName>
    </submittedName>
</protein>
<keyword evidence="3" id="KW-0067">ATP-binding</keyword>
<name>A0A7T2YYD5_9BURK</name>
<dbReference type="PANTHER" id="PTHR43334:SF1">
    <property type="entry name" value="3-HYDROXYPROPIONATE--COA LIGASE [ADP-FORMING]"/>
    <property type="match status" value="1"/>
</dbReference>
<dbReference type="EMBL" id="CP065748">
    <property type="protein sequence ID" value="QPS84256.1"/>
    <property type="molecule type" value="Genomic_DNA"/>
</dbReference>
<dbReference type="GO" id="GO:0005524">
    <property type="term" value="F:ATP binding"/>
    <property type="evidence" value="ECO:0007669"/>
    <property type="project" value="UniProtKB-KW"/>
</dbReference>
<evidence type="ECO:0000259" key="4">
    <source>
        <dbReference type="SMART" id="SM00881"/>
    </source>
</evidence>
<evidence type="ECO:0000256" key="1">
    <source>
        <dbReference type="ARBA" id="ARBA00022598"/>
    </source>
</evidence>
<dbReference type="InterPro" id="IPR051538">
    <property type="entry name" value="Acyl-CoA_Synth/Transferase"/>
</dbReference>
<dbReference type="SUPFAM" id="SSF51735">
    <property type="entry name" value="NAD(P)-binding Rossmann-fold domains"/>
    <property type="match status" value="1"/>
</dbReference>
<dbReference type="GO" id="GO:0016874">
    <property type="term" value="F:ligase activity"/>
    <property type="evidence" value="ECO:0007669"/>
    <property type="project" value="UniProtKB-KW"/>
</dbReference>
<dbReference type="Proteomes" id="UP000595064">
    <property type="component" value="Chromosome"/>
</dbReference>
<gene>
    <name evidence="5" type="ORF">I6G47_14855</name>
</gene>
<evidence type="ECO:0000313" key="6">
    <source>
        <dbReference type="Proteomes" id="UP000595064"/>
    </source>
</evidence>
<dbReference type="Gene3D" id="3.40.50.261">
    <property type="entry name" value="Succinyl-CoA synthetase domains"/>
    <property type="match status" value="2"/>
</dbReference>
<dbReference type="InterPro" id="IPR036291">
    <property type="entry name" value="NAD(P)-bd_dom_sf"/>
</dbReference>
<dbReference type="Pfam" id="PF13549">
    <property type="entry name" value="ATP-grasp_5"/>
    <property type="match status" value="1"/>
</dbReference>
<dbReference type="SUPFAM" id="SSF52210">
    <property type="entry name" value="Succinyl-CoA synthetase domains"/>
    <property type="match status" value="2"/>
</dbReference>
<evidence type="ECO:0000313" key="5">
    <source>
        <dbReference type="EMBL" id="QPS84256.1"/>
    </source>
</evidence>
<keyword evidence="1 5" id="KW-0436">Ligase</keyword>
<dbReference type="InterPro" id="IPR013815">
    <property type="entry name" value="ATP_grasp_subdomain_1"/>
</dbReference>
<dbReference type="Pfam" id="PF13380">
    <property type="entry name" value="CoA_binding_2"/>
    <property type="match status" value="1"/>
</dbReference>
<organism evidence="5 6">
    <name type="scientific">Delftia lacustris</name>
    <dbReference type="NCBI Taxonomy" id="558537"/>
    <lineage>
        <taxon>Bacteria</taxon>
        <taxon>Pseudomonadati</taxon>
        <taxon>Pseudomonadota</taxon>
        <taxon>Betaproteobacteria</taxon>
        <taxon>Burkholderiales</taxon>
        <taxon>Comamonadaceae</taxon>
        <taxon>Delftia</taxon>
    </lineage>
</organism>
<evidence type="ECO:0000256" key="3">
    <source>
        <dbReference type="ARBA" id="ARBA00022840"/>
    </source>
</evidence>
<reference evidence="5 6" key="1">
    <citation type="submission" date="2020-12" db="EMBL/GenBank/DDBJ databases">
        <title>FDA dAtabase for Regulatory Grade micrObial Sequences (FDA-ARGOS): Supporting development and validation of Infectious Disease Dx tests.</title>
        <authorList>
            <person name="Sproer C."/>
            <person name="Gronow S."/>
            <person name="Severitt S."/>
            <person name="Schroder I."/>
            <person name="Tallon L."/>
            <person name="Sadzewicz L."/>
            <person name="Zhao X."/>
            <person name="Boylan J."/>
            <person name="Ott S."/>
            <person name="Bowen H."/>
            <person name="Vavikolanu K."/>
            <person name="Mehta A."/>
            <person name="Aluvathingal J."/>
            <person name="Nadendla S."/>
            <person name="Lowell S."/>
            <person name="Myers T."/>
            <person name="Yan Y."/>
            <person name="Sichtig H."/>
        </authorList>
    </citation>
    <scope>NUCLEOTIDE SEQUENCE [LARGE SCALE GENOMIC DNA]</scope>
    <source>
        <strain evidence="5 6">FDAARGOS_890</strain>
    </source>
</reference>
<dbReference type="PANTHER" id="PTHR43334">
    <property type="entry name" value="ACETATE--COA LIGASE [ADP-FORMING]"/>
    <property type="match status" value="1"/>
</dbReference>
<dbReference type="SMART" id="SM00881">
    <property type="entry name" value="CoA_binding"/>
    <property type="match status" value="1"/>
</dbReference>
<accession>A0A7T2YYD5</accession>
<dbReference type="Gene3D" id="3.30.470.20">
    <property type="entry name" value="ATP-grasp fold, B domain"/>
    <property type="match status" value="1"/>
</dbReference>
<dbReference type="Pfam" id="PF13607">
    <property type="entry name" value="Succ_CoA_lig"/>
    <property type="match status" value="1"/>
</dbReference>
<keyword evidence="6" id="KW-1185">Reference proteome</keyword>
<dbReference type="InterPro" id="IPR032875">
    <property type="entry name" value="Succ_CoA_lig_flav_dom"/>
</dbReference>
<sequence length="708" mass="72990">MNASTSIAAAAVSGATQSSRRSLRQLLLEPASIALVGASDDVGKTGGRPLQFLRRAGFAGTIYPINPHRSQVQGEPAWPSLAALPEVPDHVFVLSPTGTVLETVRECARLGVGVVTILASGFSESGPEGAQREQQLRQIARSTGLRILGPSSLGVVHPRNGLVLTANAAFAEPDVPSGKVFVASHSGSMIGALVSRGKARGVGFAGLVSVGSEVDLSVGEICAATLDDPGIEGYVLFLESLRHGDALQAFAREAALRGKPVIAYKLGRSSAAAEMAATHTGALAGEDDIADAFLKGLGVARVDMLETLFEVFPLARKLPLAGASPACGQRVAVVTTTGGGAAMVVDQLGLRGITVQPVAGETLARLKEAGIPGSAGRVLDLTLAGTRYEVMKKALDILLQAPEIDMVVAVVGSSARYQPDLAVRPIMDSADHAKPLVAMLVPDAPQALAALTEAQIPCFRTPESCADAIASVLARRVPGPVAAVPALRGEGRALSEAQAYALFDALQMPHAPFACLPLQGPVGDLPFDYPVVAKLCSPAIAHKTEVGGVVLGVGTAQELDGALATLRSNLARNAPGTACDQALVQPLCKGLAEVLVGYRIDPDAGPVIMLAAGGIWAEVLRDRSIRMAPVSVETAREMVAEVRLLQTVSGLRGRPRGDLEALAHAIAALSRLALRPELGVLEAEANPLMVLPEGQGVVAVDALVLQAC</sequence>
<dbReference type="RefSeq" id="WP_016454281.1">
    <property type="nucleotide sequence ID" value="NZ_CP065748.1"/>
</dbReference>
<dbReference type="KEGG" id="dla:I6G47_14855"/>
<dbReference type="Gene3D" id="3.40.50.720">
    <property type="entry name" value="NAD(P)-binding Rossmann-like Domain"/>
    <property type="match status" value="1"/>
</dbReference>
<keyword evidence="2" id="KW-0547">Nucleotide-binding</keyword>
<evidence type="ECO:0000256" key="2">
    <source>
        <dbReference type="ARBA" id="ARBA00022741"/>
    </source>
</evidence>